<dbReference type="EMBL" id="SHLA01000001">
    <property type="protein sequence ID" value="RZU62905.1"/>
    <property type="molecule type" value="Genomic_DNA"/>
</dbReference>
<dbReference type="RefSeq" id="WP_130451417.1">
    <property type="nucleotide sequence ID" value="NZ_SHLA01000001.1"/>
</dbReference>
<comment type="caution">
    <text evidence="1">The sequence shown here is derived from an EMBL/GenBank/DDBJ whole genome shotgun (WGS) entry which is preliminary data.</text>
</comment>
<reference evidence="1 2" key="1">
    <citation type="submission" date="2019-02" db="EMBL/GenBank/DDBJ databases">
        <title>Sequencing the genomes of 1000 actinobacteria strains.</title>
        <authorList>
            <person name="Klenk H.-P."/>
        </authorList>
    </citation>
    <scope>NUCLEOTIDE SEQUENCE [LARGE SCALE GENOMIC DNA]</scope>
    <source>
        <strain evidence="1 2">DSM 17364</strain>
    </source>
</reference>
<sequence>MSRWFDDSNWPHDPALDDFRDAVWELSLNGESRGCLTTSVTPMRSFPLFGVKREQIWTQVHWLGGEHEYCEEDYGPEWPVVAELRAGSYGALDPRTDSDVEFEVRAVAGPERERLWAELRHGVEPHDRR</sequence>
<organism evidence="1 2">
    <name type="scientific">Zhihengliuella halotolerans</name>
    <dbReference type="NCBI Taxonomy" id="370736"/>
    <lineage>
        <taxon>Bacteria</taxon>
        <taxon>Bacillati</taxon>
        <taxon>Actinomycetota</taxon>
        <taxon>Actinomycetes</taxon>
        <taxon>Micrococcales</taxon>
        <taxon>Micrococcaceae</taxon>
        <taxon>Zhihengliuella</taxon>
    </lineage>
</organism>
<gene>
    <name evidence="1" type="ORF">EV380_2510</name>
</gene>
<proteinExistence type="predicted"/>
<protein>
    <submittedName>
        <fullName evidence="1">Uncharacterized protein</fullName>
    </submittedName>
</protein>
<evidence type="ECO:0000313" key="1">
    <source>
        <dbReference type="EMBL" id="RZU62905.1"/>
    </source>
</evidence>
<keyword evidence="2" id="KW-1185">Reference proteome</keyword>
<evidence type="ECO:0000313" key="2">
    <source>
        <dbReference type="Proteomes" id="UP000292685"/>
    </source>
</evidence>
<name>A0A4Q8AGM3_9MICC</name>
<dbReference type="AlphaFoldDB" id="A0A4Q8AGM3"/>
<dbReference type="Proteomes" id="UP000292685">
    <property type="component" value="Unassembled WGS sequence"/>
</dbReference>
<dbReference type="OrthoDB" id="3697798at2"/>
<accession>A0A4Q8AGM3</accession>